<dbReference type="OrthoDB" id="416786at2759"/>
<dbReference type="Pfam" id="PF00501">
    <property type="entry name" value="AMP-binding"/>
    <property type="match status" value="2"/>
</dbReference>
<dbReference type="PANTHER" id="PTHR45527:SF16">
    <property type="entry name" value="NONRIBOSOMAL PEPTIDE SYNTHASE ATNA-RELATED"/>
    <property type="match status" value="1"/>
</dbReference>
<dbReference type="SMART" id="SM00823">
    <property type="entry name" value="PKS_PP"/>
    <property type="match status" value="2"/>
</dbReference>
<dbReference type="SUPFAM" id="SSF51735">
    <property type="entry name" value="NAD(P)-binding Rossmann-fold domains"/>
    <property type="match status" value="1"/>
</dbReference>
<evidence type="ECO:0000256" key="2">
    <source>
        <dbReference type="ARBA" id="ARBA00022553"/>
    </source>
</evidence>
<evidence type="ECO:0000313" key="6">
    <source>
        <dbReference type="EMBL" id="OXV07495.1"/>
    </source>
</evidence>
<dbReference type="InterPro" id="IPR020845">
    <property type="entry name" value="AMP-binding_CS"/>
</dbReference>
<dbReference type="InterPro" id="IPR045851">
    <property type="entry name" value="AMP-bd_C_sf"/>
</dbReference>
<accession>A0A232LTL0</accession>
<evidence type="ECO:0000256" key="1">
    <source>
        <dbReference type="ARBA" id="ARBA00022450"/>
    </source>
</evidence>
<comment type="caution">
    <text evidence="6">The sequence shown here is derived from an EMBL/GenBank/DDBJ whole genome shotgun (WGS) entry which is preliminary data.</text>
</comment>
<keyword evidence="2" id="KW-0597">Phosphoprotein</keyword>
<dbReference type="InterPro" id="IPR000873">
    <property type="entry name" value="AMP-dep_synth/lig_dom"/>
</dbReference>
<dbReference type="InterPro" id="IPR013120">
    <property type="entry name" value="FAR_NAD-bd"/>
</dbReference>
<comment type="similarity">
    <text evidence="4">Belongs to the NRP synthetase family.</text>
</comment>
<dbReference type="Gene3D" id="3.30.559.30">
    <property type="entry name" value="Nonribosomal peptide synthetase, condensation domain"/>
    <property type="match status" value="2"/>
</dbReference>
<dbReference type="Gene3D" id="3.40.50.720">
    <property type="entry name" value="NAD(P)-binding Rossmann-like Domain"/>
    <property type="match status" value="1"/>
</dbReference>
<dbReference type="SUPFAM" id="SSF52777">
    <property type="entry name" value="CoA-dependent acyltransferases"/>
    <property type="match status" value="4"/>
</dbReference>
<dbReference type="InterPro" id="IPR006162">
    <property type="entry name" value="Ppantetheine_attach_site"/>
</dbReference>
<dbReference type="NCBIfam" id="TIGR01733">
    <property type="entry name" value="AA-adenyl-dom"/>
    <property type="match status" value="1"/>
</dbReference>
<dbReference type="Gene3D" id="3.40.50.12780">
    <property type="entry name" value="N-terminal domain of ligase-like"/>
    <property type="match status" value="2"/>
</dbReference>
<dbReference type="InterPro" id="IPR023213">
    <property type="entry name" value="CAT-like_dom_sf"/>
</dbReference>
<dbReference type="Pfam" id="PF00550">
    <property type="entry name" value="PP-binding"/>
    <property type="match status" value="2"/>
</dbReference>
<dbReference type="CDD" id="cd19545">
    <property type="entry name" value="FUM14_C_NRPS-like"/>
    <property type="match status" value="2"/>
</dbReference>
<dbReference type="EMBL" id="NPHW01004818">
    <property type="protein sequence ID" value="OXV07495.1"/>
    <property type="molecule type" value="Genomic_DNA"/>
</dbReference>
<gene>
    <name evidence="6" type="ORF">Egran_04740</name>
</gene>
<evidence type="ECO:0000256" key="3">
    <source>
        <dbReference type="ARBA" id="ARBA00022598"/>
    </source>
</evidence>
<dbReference type="GO" id="GO:0005737">
    <property type="term" value="C:cytoplasm"/>
    <property type="evidence" value="ECO:0007669"/>
    <property type="project" value="TreeGrafter"/>
</dbReference>
<dbReference type="PROSITE" id="PS50075">
    <property type="entry name" value="CARRIER"/>
    <property type="match status" value="2"/>
</dbReference>
<reference evidence="6 7" key="1">
    <citation type="journal article" date="2015" name="Environ. Microbiol.">
        <title>Metagenome sequence of Elaphomyces granulatus from sporocarp tissue reveals Ascomycota ectomycorrhizal fingerprints of genome expansion and a Proteobacteria-rich microbiome.</title>
        <authorList>
            <person name="Quandt C.A."/>
            <person name="Kohler A."/>
            <person name="Hesse C.N."/>
            <person name="Sharpton T.J."/>
            <person name="Martin F."/>
            <person name="Spatafora J.W."/>
        </authorList>
    </citation>
    <scope>NUCLEOTIDE SEQUENCE [LARGE SCALE GENOMIC DNA]</scope>
    <source>
        <strain evidence="6 7">OSC145934</strain>
    </source>
</reference>
<dbReference type="Gene3D" id="1.10.1200.10">
    <property type="entry name" value="ACP-like"/>
    <property type="match status" value="2"/>
</dbReference>
<proteinExistence type="inferred from homology"/>
<organism evidence="6 7">
    <name type="scientific">Elaphomyces granulatus</name>
    <dbReference type="NCBI Taxonomy" id="519963"/>
    <lineage>
        <taxon>Eukaryota</taxon>
        <taxon>Fungi</taxon>
        <taxon>Dikarya</taxon>
        <taxon>Ascomycota</taxon>
        <taxon>Pezizomycotina</taxon>
        <taxon>Eurotiomycetes</taxon>
        <taxon>Eurotiomycetidae</taxon>
        <taxon>Eurotiales</taxon>
        <taxon>Elaphomycetaceae</taxon>
        <taxon>Elaphomyces</taxon>
    </lineage>
</organism>
<dbReference type="SUPFAM" id="SSF47336">
    <property type="entry name" value="ACP-like"/>
    <property type="match status" value="2"/>
</dbReference>
<dbReference type="InterPro" id="IPR001242">
    <property type="entry name" value="Condensation_dom"/>
</dbReference>
<feature type="domain" description="Carrier" evidence="5">
    <location>
        <begin position="1679"/>
        <end position="1753"/>
    </location>
</feature>
<dbReference type="PANTHER" id="PTHR45527">
    <property type="entry name" value="NONRIBOSOMAL PEPTIDE SYNTHETASE"/>
    <property type="match status" value="1"/>
</dbReference>
<dbReference type="InterPro" id="IPR036291">
    <property type="entry name" value="NAD(P)-bd_dom_sf"/>
</dbReference>
<dbReference type="GO" id="GO:0016874">
    <property type="term" value="F:ligase activity"/>
    <property type="evidence" value="ECO:0007669"/>
    <property type="project" value="UniProtKB-KW"/>
</dbReference>
<dbReference type="GO" id="GO:0044550">
    <property type="term" value="P:secondary metabolite biosynthetic process"/>
    <property type="evidence" value="ECO:0007669"/>
    <property type="project" value="TreeGrafter"/>
</dbReference>
<dbReference type="InterPro" id="IPR010071">
    <property type="entry name" value="AA_adenyl_dom"/>
</dbReference>
<evidence type="ECO:0000259" key="5">
    <source>
        <dbReference type="PROSITE" id="PS50075"/>
    </source>
</evidence>
<evidence type="ECO:0000313" key="7">
    <source>
        <dbReference type="Proteomes" id="UP000243515"/>
    </source>
</evidence>
<dbReference type="CDD" id="cd05918">
    <property type="entry name" value="A_NRPS_SidN3_like"/>
    <property type="match status" value="1"/>
</dbReference>
<dbReference type="GO" id="GO:0043041">
    <property type="term" value="P:amino acid activation for nonribosomal peptide biosynthetic process"/>
    <property type="evidence" value="ECO:0007669"/>
    <property type="project" value="TreeGrafter"/>
</dbReference>
<dbReference type="PROSITE" id="PS00012">
    <property type="entry name" value="PHOSPHOPANTETHEINE"/>
    <property type="match status" value="1"/>
</dbReference>
<dbReference type="InterPro" id="IPR020806">
    <property type="entry name" value="PKS_PP-bd"/>
</dbReference>
<keyword evidence="7" id="KW-1185">Reference proteome</keyword>
<protein>
    <recommendedName>
        <fullName evidence="5">Carrier domain-containing protein</fullName>
    </recommendedName>
</protein>
<dbReference type="SUPFAM" id="SSF56801">
    <property type="entry name" value="Acetyl-CoA synthetase-like"/>
    <property type="match status" value="2"/>
</dbReference>
<dbReference type="InterPro" id="IPR042099">
    <property type="entry name" value="ANL_N_sf"/>
</dbReference>
<feature type="domain" description="Carrier" evidence="5">
    <location>
        <begin position="584"/>
        <end position="660"/>
    </location>
</feature>
<dbReference type="InterPro" id="IPR009081">
    <property type="entry name" value="PP-bd_ACP"/>
</dbReference>
<dbReference type="Proteomes" id="UP000243515">
    <property type="component" value="Unassembled WGS sequence"/>
</dbReference>
<keyword evidence="3" id="KW-0436">Ligase</keyword>
<dbReference type="PROSITE" id="PS00455">
    <property type="entry name" value="AMP_BINDING"/>
    <property type="match status" value="2"/>
</dbReference>
<dbReference type="Gene3D" id="3.30.300.30">
    <property type="match status" value="2"/>
</dbReference>
<dbReference type="Pfam" id="PF00668">
    <property type="entry name" value="Condensation"/>
    <property type="match status" value="2"/>
</dbReference>
<keyword evidence="1" id="KW-0596">Phosphopantetheine</keyword>
<name>A0A232LTL0_9EURO</name>
<dbReference type="GO" id="GO:0031177">
    <property type="term" value="F:phosphopantetheine binding"/>
    <property type="evidence" value="ECO:0007669"/>
    <property type="project" value="InterPro"/>
</dbReference>
<dbReference type="Gene3D" id="3.30.559.10">
    <property type="entry name" value="Chloramphenicol acetyltransferase-like domain"/>
    <property type="match status" value="2"/>
</dbReference>
<dbReference type="Pfam" id="PF07993">
    <property type="entry name" value="NAD_binding_4"/>
    <property type="match status" value="1"/>
</dbReference>
<evidence type="ECO:0000256" key="4">
    <source>
        <dbReference type="ARBA" id="ARBA00029454"/>
    </source>
</evidence>
<dbReference type="InterPro" id="IPR036736">
    <property type="entry name" value="ACP-like_sf"/>
</dbReference>
<sequence>MPSHILSLLVDAANDSPDASIVFDNLESSNSPKEFSYLGLLERVKVCANPDVSRSLSFQFTHKLKGNARYVKKLHDTRRGPVLIHFNEHAENVEWFWSVLAAGLTPAVSNPLSHIQEDRDKYLKHIRATLDISMVITSEAHKQHFQVLERLGVKVISIEHLRAVMPVNHGNVIKSDTVIPVQGPTAFFMFTSGSTGAAKAVGLTHDMVISSLSGKRIANQTSKTDAFLNWIGFDHVACVMEIHLLATLTSSRQVFIPSGGTVAKPLKFFECAAKYRVTYSFAPNFFLTAICNALDADPGAQYDLRCLRKVVSGGEANLVSTGLRFNACVEKFGGPKNVFTTAYGLTETGGGCIYHDDFPATELQQQLIFTSVGQPIKTVLMRLVDGDGRPVNRHSEVGLLELSGPVVFPGYANNEKATKDVFSGTWFTTGDKGYLDANGRLILRGRAKDTIIINGTNFFSHEIESMIKVANIIGVEPSHVVVIPTWNEEKGTEEAVVLFQPTTDAYEQRRLLLSAIRKIANAVVKLCARYPNEIIPLPSRYFQKSSLGKILRQKLKLQYDQGEFDKFRLGEEKIVSAEPEQDKPQEGPVLQKLRSVWSEVLDKPESLIRTDDNFFDLGGDSIKVIRLISELQAHELSLNAEEVFEYPYLGAMSSRCQKHEGEEIQNTSKSVRSFSATVHAQYLDIPMDTIESISQCSPVQEGLVASSVKKKGHNIVHQKYVVDSEDFQSWSAAWAEVINRHPLLRTRFYASPEGLLQVVTNVEKPRFSEFSSRVELEQYLESLELRFGRETVWFSLERGETTNRVAFVWSCHHAVIDGWSAKLILDDLSTLLTGGHISTTNAYATFDRFIDYTRKTNKEQAERFWRDRLQDVTIPRVTFFKEPGLSKMGKLNTFHMDTPIDISALRGSSITITSILKGAFGFTLARHMGCEEVCFGSTTSGRMAPVGGIHSMAAPTIATIPTVVNVDMRTSCISWLKDIQKSTLEAVPYEQIGLHQIAKVCDTAQYLCDFPCILDIQPASARVTQFRAGRTEARLVESQTRTEYPLVVTANFDEEKLDVELSYYQGLIEIDEMSLIVSHLRQAVEAMVRIVAKGQEDVKQISIMGTVDHDHLQKWKEQESEVIKRQPTNCTVDGLLMVKVLQSSDQIAIDAWDGTLTYKELHLSSSTLAQHLMQLGVNAGSLIPIMLEKSRWAVVAMLAIWKSGAAYVPLDPTQPFDRLLGLLKQIRPKIALIGGPITNRVSDLDSELPDTKLIDIATLSTFSKLASTATFDSLSAPTNVAYVLFTSGSTGAPKGVVIEHQSLCVSLLHLRDQFNMPERSKMLQFSAFIWDVHAVEIWGGLINGATVCMPSEQQRQGDLEEYMTSAGIEIAYLTPTVSSVVDPNRLSALKKIIFVGEALTGEVIIKWSQAHNGTIDVLNGYGPTETGFCSLHPGPMQSPVQENNIGTGLGTSLWVVNPTDINELTPVGCPGELLVAGPSVARGYLNDEVRTTECFLGDLPWMSDWIHESQSGFRRIYKTGDIVRYNLDGTLTYLGRKDAQTKVNGQRIEPGEIEHHIRLGMASLDLTGSRLTRPETAVLIVQPQVMSSHKVLAAFLSTDLDLQSKAIARVIRDVRQYLERVLPRYMIPSIFIPVEKISTTATGKVDRRKLERFALTLSLDELTRFSGGAETASGRPVQTDEEKHLEELWRAVLQSPPTQFISAEDNFFELGGDSVLCMKLMSLANKKGLRLGIQDIWAFPVLERMAQHVQREVSIPIKDAGAFHLMASWGEDKKQDLIMQAASVCGTNPEEVEDILPCTPMQEALLSLSSKQDGTYIASIVLRLPPTIDLERLRNAVQSVIQAHQILRTRFTWHRECGMLQVVLKSSRVKWQPQPEADLDTDISVGFGRDLSLVYFIKNETGLHLKWTLHHALYDGWSMNLIMRDIENAYFGEPVRERPSPRPFINFVSSVVAIDQSKTYWTSELEGTNPTLFPPLSHPAQLFRTNESANEMFNLQVQASQMSGITFPTILRAAWALVISRLTGLSDVMFGCVLTGRNVNLPEIDELAYPTMCSVPVRIALREGESVQNYLWRVQEHSQNMMPYETYGLQNIRRLNPSAFEPSGFRNMLVIQSKNIVAPSKRGLLSFAQVAADQTKFEWDVALGVECRYSAAEVEVQATFDNRVLEAASVRFVLRHFQSAVQQLYQCAKNEDLAIRNLSISENDDHEYLQIWREREGDAIHTRETKPVANSLSPLISENIDPLNERQAYELSVFLAERIAQDPETKKAIIGKNVVLSRHVFDSIQMMSFTYELRKRYDTTLTSYAIFQSNMTLRELAGLLTLPTSVPAIPRNSIDLIRQVELLESSLASIPNNTGQLQPLDKLHSVFLTGATGTLGTQILRQLLETSFIQKVIVLIRAKDVTEGVARLIRSAKIGLWWVDSYLDRLEVWKGDLSLPKLGLSQGLWKRLTCSPSDPDAIGAIIHNGASVDWSADYESLKGVNVTSTFDLLTAAISSPSRMRFVFISGGSLPLLGETDNERAARLASSVGYSQTKFVSELLVKKCAERFGGHPNGFSIVIPGLIIGTESEGVANTDDFIWRLTAATLDCQRYDVSLGQRWLSIAGSDQVASLVLSSLFEKTGGESLSLSVNDGITWQDYWDFLRNECLFELQPLEHDDWSALLQQQLDEQQESHILWPVADFISKEYKPENGSGGVQDSSPPVLQQLKRTLKKNIEFLSSVGFLGNTSDGNGRIRECGAESAFSRRR</sequence>